<evidence type="ECO:0000313" key="2">
    <source>
        <dbReference type="Proteomes" id="UP000298154"/>
    </source>
</evidence>
<dbReference type="InterPro" id="IPR005883">
    <property type="entry name" value="PilM"/>
</dbReference>
<dbReference type="PANTHER" id="PTHR32432">
    <property type="entry name" value="CELL DIVISION PROTEIN FTSA-RELATED"/>
    <property type="match status" value="1"/>
</dbReference>
<dbReference type="RefSeq" id="WP_134556695.1">
    <property type="nucleotide sequence ID" value="NZ_SOHK01000021.1"/>
</dbReference>
<proteinExistence type="predicted"/>
<dbReference type="AlphaFoldDB" id="A0A4R9AM32"/>
<dbReference type="EMBL" id="SOHK01000021">
    <property type="protein sequence ID" value="TFD63604.1"/>
    <property type="molecule type" value="Genomic_DNA"/>
</dbReference>
<dbReference type="OrthoDB" id="1926201at2"/>
<keyword evidence="2" id="KW-1185">Reference proteome</keyword>
<dbReference type="Proteomes" id="UP000298154">
    <property type="component" value="Unassembled WGS sequence"/>
</dbReference>
<dbReference type="InterPro" id="IPR043129">
    <property type="entry name" value="ATPase_NBD"/>
</dbReference>
<dbReference type="InterPro" id="IPR050696">
    <property type="entry name" value="FtsA/MreB"/>
</dbReference>
<dbReference type="CDD" id="cd24049">
    <property type="entry name" value="ASKHA_NBD_PilM"/>
    <property type="match status" value="1"/>
</dbReference>
<sequence length="362" mass="37687">MTRHVVGIDIGRASLRAVELADSGRNQPTIVRFHEETLPDGAVGRGEVLEPNTVASQLKRLWAGGKFTSKNVVIGMGNHRVVARDLTVPAQSIGSIRESLPFQVQDLLSVPVSEALLDFYPIKAVPGDGQSGPQLNGLLIAAVKEVVLRNVRAVQLAGLNPVAVDLIPFALSRAIRRGRPTDDVVAQIDVGAGTTSIVITASGVPQFVRLIPAGGDDLTQALTARLDMPVDQAEALKRASSIGSSGPLPGRSADAAGPADIAATAALVIHEGVSELLTSLRNTVNYFIHTRNDLPVTRIVLTGGGARLSGFATQLAELTRLPVVLPNPTGGLAVGRAVDAERLANSGGDYLVALGLALGRTP</sequence>
<dbReference type="Gene3D" id="3.30.1490.300">
    <property type="match status" value="1"/>
</dbReference>
<reference evidence="1 2" key="1">
    <citation type="submission" date="2019-03" db="EMBL/GenBank/DDBJ databases">
        <title>Genomics of glacier-inhabiting Cryobacterium strains.</title>
        <authorList>
            <person name="Liu Q."/>
            <person name="Xin Y.-H."/>
        </authorList>
    </citation>
    <scope>NUCLEOTIDE SEQUENCE [LARGE SCALE GENOMIC DNA]</scope>
    <source>
        <strain evidence="1 2">Sr36</strain>
    </source>
</reference>
<protein>
    <submittedName>
        <fullName evidence="1">Type IV pilus assembly protein PilM</fullName>
    </submittedName>
</protein>
<dbReference type="PRINTS" id="PR00301">
    <property type="entry name" value="HEATSHOCK70"/>
</dbReference>
<name>A0A4R9AM32_9MICO</name>
<dbReference type="Gene3D" id="3.30.420.40">
    <property type="match status" value="2"/>
</dbReference>
<dbReference type="SUPFAM" id="SSF53067">
    <property type="entry name" value="Actin-like ATPase domain"/>
    <property type="match status" value="2"/>
</dbReference>
<organism evidence="1 2">
    <name type="scientific">Cryobacterium ruanii</name>
    <dbReference type="NCBI Taxonomy" id="1259197"/>
    <lineage>
        <taxon>Bacteria</taxon>
        <taxon>Bacillati</taxon>
        <taxon>Actinomycetota</taxon>
        <taxon>Actinomycetes</taxon>
        <taxon>Micrococcales</taxon>
        <taxon>Microbacteriaceae</taxon>
        <taxon>Cryobacterium</taxon>
    </lineage>
</organism>
<dbReference type="PIRSF" id="PIRSF019169">
    <property type="entry name" value="PilM"/>
    <property type="match status" value="1"/>
</dbReference>
<evidence type="ECO:0000313" key="1">
    <source>
        <dbReference type="EMBL" id="TFD63604.1"/>
    </source>
</evidence>
<accession>A0A4R9AM32</accession>
<comment type="caution">
    <text evidence="1">The sequence shown here is derived from an EMBL/GenBank/DDBJ whole genome shotgun (WGS) entry which is preliminary data.</text>
</comment>
<dbReference type="NCBIfam" id="TIGR01175">
    <property type="entry name" value="pilM"/>
    <property type="match status" value="1"/>
</dbReference>
<dbReference type="PANTHER" id="PTHR32432:SF3">
    <property type="entry name" value="ETHANOLAMINE UTILIZATION PROTEIN EUTJ"/>
    <property type="match status" value="1"/>
</dbReference>
<dbReference type="Pfam" id="PF11104">
    <property type="entry name" value="PilM_2"/>
    <property type="match status" value="2"/>
</dbReference>
<gene>
    <name evidence="1" type="primary">pilM</name>
    <name evidence="1" type="ORF">E3T47_14160</name>
</gene>